<dbReference type="AlphaFoldDB" id="A0A2H0W4Q9"/>
<dbReference type="GO" id="GO:0005737">
    <property type="term" value="C:cytoplasm"/>
    <property type="evidence" value="ECO:0007669"/>
    <property type="project" value="TreeGrafter"/>
</dbReference>
<evidence type="ECO:0000256" key="5">
    <source>
        <dbReference type="ARBA" id="ARBA00022741"/>
    </source>
</evidence>
<dbReference type="NCBIfam" id="TIGR01251">
    <property type="entry name" value="ribP_PPkin"/>
    <property type="match status" value="1"/>
</dbReference>
<keyword evidence="4 10" id="KW-0545">Nucleotide biosynthesis</keyword>
<sequence length="298" mass="32685">MPKLIFSTNASVNLAKSLARSKKFRLAKAEVTRFADQEIAIALKERVKGREAYVIGATYPPGDNLLELLILIHTLKVNGAKKVNVIIPYFGYAKADRVHPAGTTFSSKLIVQTIEAAGATKVIVVDMHGHRVPKLFKIKYQGISAVPLLIKELEKTKIKNFTIAATDKGSIKRAEKYASALGIKKIVKVSKSRPGRDRAIVTDVSGEVKNMNVILADDMVQSGGTLCKTAAALKALGARGIYCAVTHILPTGPAFEILQKDKNITKVIFINTMPHPYKKLPPKFKQLKTEKLLLKDME</sequence>
<accession>A0A2H0W4Q9</accession>
<gene>
    <name evidence="13" type="ORF">COT81_00210</name>
</gene>
<evidence type="ECO:0000313" key="14">
    <source>
        <dbReference type="Proteomes" id="UP000230935"/>
    </source>
</evidence>
<dbReference type="FunFam" id="3.40.50.2020:FF:000007">
    <property type="entry name" value="Ribose-phosphate pyrophosphokinase"/>
    <property type="match status" value="1"/>
</dbReference>
<keyword evidence="6" id="KW-0418">Kinase</keyword>
<dbReference type="PANTHER" id="PTHR10210">
    <property type="entry name" value="RIBOSE-PHOSPHATE DIPHOSPHOKINASE FAMILY MEMBER"/>
    <property type="match status" value="1"/>
</dbReference>
<dbReference type="Pfam" id="PF00156">
    <property type="entry name" value="Pribosyltran"/>
    <property type="match status" value="1"/>
</dbReference>
<dbReference type="GO" id="GO:0000287">
    <property type="term" value="F:magnesium ion binding"/>
    <property type="evidence" value="ECO:0007669"/>
    <property type="project" value="InterPro"/>
</dbReference>
<evidence type="ECO:0000256" key="8">
    <source>
        <dbReference type="ARBA" id="ARBA00022842"/>
    </source>
</evidence>
<evidence type="ECO:0000256" key="6">
    <source>
        <dbReference type="ARBA" id="ARBA00022777"/>
    </source>
</evidence>
<evidence type="ECO:0000256" key="9">
    <source>
        <dbReference type="ARBA" id="ARBA00049535"/>
    </source>
</evidence>
<keyword evidence="2" id="KW-0808">Transferase</keyword>
<dbReference type="GO" id="GO:0006164">
    <property type="term" value="P:purine nucleotide biosynthetic process"/>
    <property type="evidence" value="ECO:0007669"/>
    <property type="project" value="TreeGrafter"/>
</dbReference>
<proteinExistence type="inferred from homology"/>
<reference evidence="14" key="1">
    <citation type="submission" date="2017-09" db="EMBL/GenBank/DDBJ databases">
        <title>Depth-based differentiation of microbial function through sediment-hosted aquifers and enrichment of novel symbionts in the deep terrestrial subsurface.</title>
        <authorList>
            <person name="Probst A.J."/>
            <person name="Ladd B."/>
            <person name="Jarett J.K."/>
            <person name="Geller-Mcgrath D.E."/>
            <person name="Sieber C.M.K."/>
            <person name="Emerson J.B."/>
            <person name="Anantharaman K."/>
            <person name="Thomas B.C."/>
            <person name="Malmstrom R."/>
            <person name="Stieglmeier M."/>
            <person name="Klingl A."/>
            <person name="Woyke T."/>
            <person name="Ryan C.M."/>
            <person name="Banfield J.F."/>
        </authorList>
    </citation>
    <scope>NUCLEOTIDE SEQUENCE [LARGE SCALE GENOMIC DNA]</scope>
</reference>
<keyword evidence="7" id="KW-0067">ATP-binding</keyword>
<dbReference type="InterPro" id="IPR000836">
    <property type="entry name" value="PRTase_dom"/>
</dbReference>
<comment type="catalytic activity">
    <reaction evidence="9">
        <text>D-ribose 5-phosphate + ATP = 5-phospho-alpha-D-ribose 1-diphosphate + AMP + H(+)</text>
        <dbReference type="Rhea" id="RHEA:15609"/>
        <dbReference type="ChEBI" id="CHEBI:15378"/>
        <dbReference type="ChEBI" id="CHEBI:30616"/>
        <dbReference type="ChEBI" id="CHEBI:58017"/>
        <dbReference type="ChEBI" id="CHEBI:78346"/>
        <dbReference type="ChEBI" id="CHEBI:456215"/>
        <dbReference type="EC" id="2.7.6.1"/>
    </reaction>
</comment>
<evidence type="ECO:0000259" key="11">
    <source>
        <dbReference type="Pfam" id="PF00156"/>
    </source>
</evidence>
<dbReference type="SUPFAM" id="SSF53271">
    <property type="entry name" value="PRTase-like"/>
    <property type="match status" value="2"/>
</dbReference>
<evidence type="ECO:0000256" key="3">
    <source>
        <dbReference type="ARBA" id="ARBA00022723"/>
    </source>
</evidence>
<organism evidence="13 14">
    <name type="scientific">Candidatus Buchananbacteria bacterium CG10_big_fil_rev_8_21_14_0_10_42_9</name>
    <dbReference type="NCBI Taxonomy" id="1974526"/>
    <lineage>
        <taxon>Bacteria</taxon>
        <taxon>Candidatus Buchananiibacteriota</taxon>
    </lineage>
</organism>
<evidence type="ECO:0000256" key="4">
    <source>
        <dbReference type="ARBA" id="ARBA00022727"/>
    </source>
</evidence>
<protein>
    <recommendedName>
        <fullName evidence="1">ribose-phosphate diphosphokinase</fullName>
        <ecNumber evidence="1">2.7.6.1</ecNumber>
    </recommendedName>
</protein>
<dbReference type="InterPro" id="IPR005946">
    <property type="entry name" value="Rib-P_diPkinase"/>
</dbReference>
<evidence type="ECO:0000256" key="2">
    <source>
        <dbReference type="ARBA" id="ARBA00022679"/>
    </source>
</evidence>
<dbReference type="InterPro" id="IPR029057">
    <property type="entry name" value="PRTase-like"/>
</dbReference>
<comment type="similarity">
    <text evidence="10">Belongs to the ribose-phosphate pyrophosphokinase family.</text>
</comment>
<evidence type="ECO:0000256" key="7">
    <source>
        <dbReference type="ARBA" id="ARBA00022840"/>
    </source>
</evidence>
<keyword evidence="5" id="KW-0547">Nucleotide-binding</keyword>
<dbReference type="EC" id="2.7.6.1" evidence="1"/>
<feature type="domain" description="Ribose-phosphate pyrophosphokinase N-terminal" evidence="12">
    <location>
        <begin position="5"/>
        <end position="118"/>
    </location>
</feature>
<evidence type="ECO:0000259" key="12">
    <source>
        <dbReference type="Pfam" id="PF13793"/>
    </source>
</evidence>
<dbReference type="CDD" id="cd06223">
    <property type="entry name" value="PRTases_typeI"/>
    <property type="match status" value="1"/>
</dbReference>
<dbReference type="PANTHER" id="PTHR10210:SF45">
    <property type="entry name" value="RIBOSE-PHOSPHATE PYROPHOSPHOKINASE 3, CHLOROPLASTIC"/>
    <property type="match status" value="1"/>
</dbReference>
<keyword evidence="3" id="KW-0479">Metal-binding</keyword>
<dbReference type="EMBL" id="PEZZ01000002">
    <property type="protein sequence ID" value="PIS05571.1"/>
    <property type="molecule type" value="Genomic_DNA"/>
</dbReference>
<evidence type="ECO:0000256" key="1">
    <source>
        <dbReference type="ARBA" id="ARBA00013247"/>
    </source>
</evidence>
<dbReference type="SMART" id="SM01400">
    <property type="entry name" value="Pribosyltran_N"/>
    <property type="match status" value="1"/>
</dbReference>
<dbReference type="GO" id="GO:0005524">
    <property type="term" value="F:ATP binding"/>
    <property type="evidence" value="ECO:0007669"/>
    <property type="project" value="UniProtKB-KW"/>
</dbReference>
<evidence type="ECO:0000313" key="13">
    <source>
        <dbReference type="EMBL" id="PIS05571.1"/>
    </source>
</evidence>
<dbReference type="GO" id="GO:0004749">
    <property type="term" value="F:ribose phosphate diphosphokinase activity"/>
    <property type="evidence" value="ECO:0007669"/>
    <property type="project" value="UniProtKB-EC"/>
</dbReference>
<name>A0A2H0W4Q9_9BACT</name>
<evidence type="ECO:0000256" key="10">
    <source>
        <dbReference type="RuleBase" id="RU004324"/>
    </source>
</evidence>
<dbReference type="GO" id="GO:0016301">
    <property type="term" value="F:kinase activity"/>
    <property type="evidence" value="ECO:0007669"/>
    <property type="project" value="UniProtKB-KW"/>
</dbReference>
<dbReference type="Proteomes" id="UP000230935">
    <property type="component" value="Unassembled WGS sequence"/>
</dbReference>
<dbReference type="Gene3D" id="3.40.50.2020">
    <property type="match status" value="2"/>
</dbReference>
<keyword evidence="8" id="KW-0460">Magnesium</keyword>
<dbReference type="InterPro" id="IPR029099">
    <property type="entry name" value="Pribosyltran_N"/>
</dbReference>
<dbReference type="GO" id="GO:0006015">
    <property type="term" value="P:5-phosphoribose 1-diphosphate biosynthetic process"/>
    <property type="evidence" value="ECO:0007669"/>
    <property type="project" value="TreeGrafter"/>
</dbReference>
<feature type="domain" description="Phosphoribosyltransferase" evidence="11">
    <location>
        <begin position="149"/>
        <end position="265"/>
    </location>
</feature>
<dbReference type="GO" id="GO:0002189">
    <property type="term" value="C:ribose phosphate diphosphokinase complex"/>
    <property type="evidence" value="ECO:0007669"/>
    <property type="project" value="TreeGrafter"/>
</dbReference>
<dbReference type="Pfam" id="PF13793">
    <property type="entry name" value="Pribosyltran_N"/>
    <property type="match status" value="1"/>
</dbReference>
<comment type="caution">
    <text evidence="13">The sequence shown here is derived from an EMBL/GenBank/DDBJ whole genome shotgun (WGS) entry which is preliminary data.</text>
</comment>